<dbReference type="EMBL" id="LR796351">
    <property type="protein sequence ID" value="CAB4139562.1"/>
    <property type="molecule type" value="Genomic_DNA"/>
</dbReference>
<proteinExistence type="predicted"/>
<reference evidence="1" key="1">
    <citation type="submission" date="2020-04" db="EMBL/GenBank/DDBJ databases">
        <authorList>
            <person name="Chiriac C."/>
            <person name="Salcher M."/>
            <person name="Ghai R."/>
            <person name="Kavagutti S V."/>
        </authorList>
    </citation>
    <scope>NUCLEOTIDE SEQUENCE</scope>
</reference>
<accession>A0A6J5M054</accession>
<protein>
    <submittedName>
        <fullName evidence="1">Uncharacterized protein</fullName>
    </submittedName>
</protein>
<evidence type="ECO:0000313" key="1">
    <source>
        <dbReference type="EMBL" id="CAB4139562.1"/>
    </source>
</evidence>
<organism evidence="1">
    <name type="scientific">uncultured Caudovirales phage</name>
    <dbReference type="NCBI Taxonomy" id="2100421"/>
    <lineage>
        <taxon>Viruses</taxon>
        <taxon>Duplodnaviria</taxon>
        <taxon>Heunggongvirae</taxon>
        <taxon>Uroviricota</taxon>
        <taxon>Caudoviricetes</taxon>
        <taxon>Peduoviridae</taxon>
        <taxon>Maltschvirus</taxon>
        <taxon>Maltschvirus maltsch</taxon>
    </lineage>
</organism>
<name>A0A6J5M054_9CAUD</name>
<sequence length="239" mass="27573">MYIFDTELWEDLKQVLSTDLQFRVNGHHVGMDFDYKTKKRTHTFSADRIFDLSGIKNVTTENESVALVEYEGNVYNCKTGENKFRTMGILPIHKSDISKIDKEGLKIVTQYPFNKDLSALKHRLYRFNLTERFINRWHFEQSTVDAITIENPIVDHTDGWEEIIKQGKHTILLKDIDYIQQSDDTTAIFLKKPTVPSGLSPYGFLFLNACSFDAIVSQLNNGDCSKAFKMGLFLKELPC</sequence>
<gene>
    <name evidence="1" type="ORF">UFOVP338_56</name>
</gene>